<feature type="compositionally biased region" description="Basic and acidic residues" evidence="1">
    <location>
        <begin position="187"/>
        <end position="198"/>
    </location>
</feature>
<sequence>MQTEHLPTEDLKKFGIINEDLSFSKNLKADDIQKFLQGYTIVADNGKNRATFQLTENNTKLKVIFLERDKSISEIIENSKERIEYSNIKNLSESRESKLSLEKKAFIYDKENNIVAEFDLIRNATELTAIIVDKKDVVEINRYKVELQKLKNFLMDKIDQYPEIAKEIEKDINIVSREINTVNSISPDEKQISKRKNSEVQLNVNDKDLYEDANRNRDEQKEELQEREKPRGFRR</sequence>
<feature type="compositionally biased region" description="Basic and acidic residues" evidence="1">
    <location>
        <begin position="205"/>
        <end position="235"/>
    </location>
</feature>
<organism evidence="2 3">
    <name type="scientific">Chryseobacterium manosquense</name>
    <dbReference type="NCBI Taxonomy" id="2754694"/>
    <lineage>
        <taxon>Bacteria</taxon>
        <taxon>Pseudomonadati</taxon>
        <taxon>Bacteroidota</taxon>
        <taxon>Flavobacteriia</taxon>
        <taxon>Flavobacteriales</taxon>
        <taxon>Weeksellaceae</taxon>
        <taxon>Chryseobacterium group</taxon>
        <taxon>Chryseobacterium</taxon>
    </lineage>
</organism>
<proteinExistence type="predicted"/>
<keyword evidence="3" id="KW-1185">Reference proteome</keyword>
<evidence type="ECO:0000313" key="3">
    <source>
        <dbReference type="Proteomes" id="UP000516438"/>
    </source>
</evidence>
<dbReference type="RefSeq" id="WP_188321452.1">
    <property type="nucleotide sequence ID" value="NZ_CP060203.1"/>
</dbReference>
<dbReference type="KEGG" id="cmaq:H0S70_01500"/>
<accession>A0A7H1DXI9</accession>
<dbReference type="Proteomes" id="UP000516438">
    <property type="component" value="Chromosome"/>
</dbReference>
<evidence type="ECO:0000256" key="1">
    <source>
        <dbReference type="SAM" id="MobiDB-lite"/>
    </source>
</evidence>
<evidence type="ECO:0000313" key="2">
    <source>
        <dbReference type="EMBL" id="QNS41697.1"/>
    </source>
</evidence>
<name>A0A7H1DXI9_9FLAO</name>
<gene>
    <name evidence="2" type="ORF">H0S70_01500</name>
</gene>
<dbReference type="EMBL" id="CP060203">
    <property type="protein sequence ID" value="QNS41697.1"/>
    <property type="molecule type" value="Genomic_DNA"/>
</dbReference>
<dbReference type="AlphaFoldDB" id="A0A7H1DXI9"/>
<reference evidence="2 3" key="1">
    <citation type="submission" date="2020-07" db="EMBL/GenBank/DDBJ databases">
        <title>Complete genome and description of Chryseobacterium manosquense strain Marseille-Q2069 sp. nov.</title>
        <authorList>
            <person name="Boxberger M."/>
        </authorList>
    </citation>
    <scope>NUCLEOTIDE SEQUENCE [LARGE SCALE GENOMIC DNA]</scope>
    <source>
        <strain evidence="2 3">Marseille-Q2069</strain>
    </source>
</reference>
<protein>
    <submittedName>
        <fullName evidence="2">Uncharacterized protein</fullName>
    </submittedName>
</protein>
<feature type="region of interest" description="Disordered" evidence="1">
    <location>
        <begin position="187"/>
        <end position="235"/>
    </location>
</feature>